<evidence type="ECO:0000313" key="6">
    <source>
        <dbReference type="EMBL" id="CAD6492114.1"/>
    </source>
</evidence>
<keyword evidence="1" id="KW-0028">Amino-acid biosynthesis</keyword>
<evidence type="ECO:0000256" key="5">
    <source>
        <dbReference type="SAM" id="Phobius"/>
    </source>
</evidence>
<gene>
    <name evidence="6" type="primary">dapH</name>
    <name evidence="6" type="ORF">DIAAKJNI_00226</name>
</gene>
<dbReference type="PANTHER" id="PTHR43300:SF10">
    <property type="entry name" value="2,3,4,5-TETRAHYDROPYRIDINE-2,6-DICARBOXYLATE N-ACETYLTRANSFERASE"/>
    <property type="match status" value="1"/>
</dbReference>
<dbReference type="CDD" id="cd04647">
    <property type="entry name" value="LbH_MAT_like"/>
    <property type="match status" value="1"/>
</dbReference>
<protein>
    <submittedName>
        <fullName evidence="6">2,3,4,5-tetrahydropyridine-2,6-dicarboxylate N-acetyltransferase</fullName>
        <ecNumber evidence="6">2.3.1.89</ecNumber>
    </submittedName>
</protein>
<dbReference type="GO" id="GO:0019877">
    <property type="term" value="P:diaminopimelate biosynthetic process"/>
    <property type="evidence" value="ECO:0007669"/>
    <property type="project" value="UniProtKB-KW"/>
</dbReference>
<comment type="caution">
    <text evidence="6">The sequence shown here is derived from an EMBL/GenBank/DDBJ whole genome shotgun (WGS) entry which is preliminary data.</text>
</comment>
<dbReference type="InterPro" id="IPR050179">
    <property type="entry name" value="Trans_hexapeptide_repeat"/>
</dbReference>
<dbReference type="InterPro" id="IPR011004">
    <property type="entry name" value="Trimer_LpxA-like_sf"/>
</dbReference>
<evidence type="ECO:0000256" key="1">
    <source>
        <dbReference type="ARBA" id="ARBA00022605"/>
    </source>
</evidence>
<keyword evidence="4" id="KW-0457">Lysine biosynthesis</keyword>
<evidence type="ECO:0000256" key="3">
    <source>
        <dbReference type="ARBA" id="ARBA00022915"/>
    </source>
</evidence>
<accession>A0A811T4L2</accession>
<reference evidence="6" key="1">
    <citation type="submission" date="2020-10" db="EMBL/GenBank/DDBJ databases">
        <authorList>
            <person name="Hahn C.J."/>
            <person name="Laso-Perez R."/>
            <person name="Vulcano F."/>
            <person name="Vaziourakis K.-M."/>
            <person name="Stokke R."/>
            <person name="Steen I.H."/>
            <person name="Teske A."/>
            <person name="Boetius A."/>
            <person name="Liebeke M."/>
            <person name="Amann R."/>
            <person name="Knittel K."/>
        </authorList>
    </citation>
    <scope>NUCLEOTIDE SEQUENCE</scope>
    <source>
        <strain evidence="6">Gfbio:e3339647-f889-4370-9287-4fb5cb688e4c:AG392M11_GoMArc1</strain>
    </source>
</reference>
<dbReference type="PANTHER" id="PTHR43300">
    <property type="entry name" value="ACETYLTRANSFERASE"/>
    <property type="match status" value="1"/>
</dbReference>
<dbReference type="GO" id="GO:0009085">
    <property type="term" value="P:lysine biosynthetic process"/>
    <property type="evidence" value="ECO:0007669"/>
    <property type="project" value="UniProtKB-KW"/>
</dbReference>
<keyword evidence="5" id="KW-0812">Transmembrane</keyword>
<dbReference type="EMBL" id="CAJHIQ010000009">
    <property type="protein sequence ID" value="CAD6492114.1"/>
    <property type="molecule type" value="Genomic_DNA"/>
</dbReference>
<evidence type="ECO:0000256" key="4">
    <source>
        <dbReference type="ARBA" id="ARBA00023154"/>
    </source>
</evidence>
<dbReference type="Pfam" id="PF00132">
    <property type="entry name" value="Hexapep"/>
    <property type="match status" value="1"/>
</dbReference>
<dbReference type="EC" id="2.3.1.89" evidence="6"/>
<dbReference type="PROSITE" id="PS00101">
    <property type="entry name" value="HEXAPEP_TRANSFERASES"/>
    <property type="match status" value="1"/>
</dbReference>
<dbReference type="GO" id="GO:0047200">
    <property type="term" value="F:tetrahydrodipicolinate N-acetyltransferase activity"/>
    <property type="evidence" value="ECO:0007669"/>
    <property type="project" value="UniProtKB-EC"/>
</dbReference>
<organism evidence="6 7">
    <name type="scientific">Candidatus Argoarchaeum ethanivorans</name>
    <dbReference type="NCBI Taxonomy" id="2608793"/>
    <lineage>
        <taxon>Archaea</taxon>
        <taxon>Methanobacteriati</taxon>
        <taxon>Methanobacteriota</taxon>
        <taxon>Stenosarchaea group</taxon>
        <taxon>Methanomicrobia</taxon>
        <taxon>Methanosarcinales</taxon>
        <taxon>Methanosarcinales incertae sedis</taxon>
        <taxon>GOM Arc I cluster</taxon>
        <taxon>Candidatus Argoarchaeum</taxon>
    </lineage>
</organism>
<keyword evidence="2 6" id="KW-0808">Transferase</keyword>
<proteinExistence type="predicted"/>
<keyword evidence="6" id="KW-0012">Acyltransferase</keyword>
<keyword evidence="5" id="KW-0472">Membrane</keyword>
<keyword evidence="3" id="KW-0220">Diaminopimelate biosynthesis</keyword>
<keyword evidence="5" id="KW-1133">Transmembrane helix</keyword>
<dbReference type="AlphaFoldDB" id="A0A811T4L2"/>
<dbReference type="Gene3D" id="2.160.10.10">
    <property type="entry name" value="Hexapeptide repeat proteins"/>
    <property type="match status" value="1"/>
</dbReference>
<sequence>MNEKISRKEYGEKFILRVLFNKFICLITMLPMITSLRTFLHHLTGTKMGKNVFMAAYVFIDDQYPELITIEDRVVISPICTIIAHDDSKGIVSLVTIKRNAYIGACATILPGVIIGEGAVVGAGTTIARDVPPNTTIVGAQARIIKGEGE</sequence>
<dbReference type="InterPro" id="IPR018357">
    <property type="entry name" value="Hexapep_transf_CS"/>
</dbReference>
<evidence type="ECO:0000313" key="7">
    <source>
        <dbReference type="Proteomes" id="UP000639006"/>
    </source>
</evidence>
<dbReference type="SUPFAM" id="SSF51161">
    <property type="entry name" value="Trimeric LpxA-like enzymes"/>
    <property type="match status" value="1"/>
</dbReference>
<name>A0A811T4L2_9EURY</name>
<evidence type="ECO:0000256" key="2">
    <source>
        <dbReference type="ARBA" id="ARBA00022679"/>
    </source>
</evidence>
<dbReference type="InterPro" id="IPR001451">
    <property type="entry name" value="Hexapep"/>
</dbReference>
<dbReference type="Proteomes" id="UP000639006">
    <property type="component" value="Unassembled WGS sequence"/>
</dbReference>
<feature type="transmembrane region" description="Helical" evidence="5">
    <location>
        <begin position="20"/>
        <end position="40"/>
    </location>
</feature>